<organism evidence="1 2">
    <name type="scientific">Methylacidiphilum caldifontis</name>
    <dbReference type="NCBI Taxonomy" id="2795386"/>
    <lineage>
        <taxon>Bacteria</taxon>
        <taxon>Pseudomonadati</taxon>
        <taxon>Verrucomicrobiota</taxon>
        <taxon>Methylacidiphilae</taxon>
        <taxon>Methylacidiphilales</taxon>
        <taxon>Methylacidiphilaceae</taxon>
        <taxon>Methylacidiphilum (ex Ratnadevi et al. 2023)</taxon>
    </lineage>
</organism>
<dbReference type="EMBL" id="LXQC01000198">
    <property type="protein sequence ID" value="TFE65888.1"/>
    <property type="molecule type" value="Genomic_DNA"/>
</dbReference>
<comment type="caution">
    <text evidence="1">The sequence shown here is derived from an EMBL/GenBank/DDBJ whole genome shotgun (WGS) entry which is preliminary data.</text>
</comment>
<evidence type="ECO:0000313" key="2">
    <source>
        <dbReference type="Proteomes" id="UP000297713"/>
    </source>
</evidence>
<dbReference type="Proteomes" id="UP000297713">
    <property type="component" value="Unassembled WGS sequence"/>
</dbReference>
<evidence type="ECO:0000313" key="1">
    <source>
        <dbReference type="EMBL" id="TFE65888.1"/>
    </source>
</evidence>
<keyword evidence="2" id="KW-1185">Reference proteome</keyword>
<name>A0A4Y8P7K3_9BACT</name>
<proteinExistence type="predicted"/>
<sequence>MILNLKSKKLIFLLHKTNKKSTSTPKENQLIQREKSLIHSFFLSSRKNWNLKRPRKWICSFRCF</sequence>
<dbReference type="AlphaFoldDB" id="A0A4Y8P7K3"/>
<accession>A0A4Y8P7K3</accession>
<protein>
    <submittedName>
        <fullName evidence="1">Uncharacterized protein</fullName>
    </submittedName>
</protein>
<reference evidence="1 2" key="1">
    <citation type="submission" date="2016-05" db="EMBL/GenBank/DDBJ databases">
        <title>Diversity and Homogeneity among Thermoacidophilic Verrucomicrobia Methanotrophs Linked with Geographical Origin.</title>
        <authorList>
            <person name="Erikstad H.-A."/>
            <person name="Smestad N.B."/>
            <person name="Ceballos R.M."/>
            <person name="Birkeland N.-K."/>
        </authorList>
    </citation>
    <scope>NUCLEOTIDE SEQUENCE [LARGE SCALE GENOMIC DNA]</scope>
    <source>
        <strain evidence="1 2">Phi</strain>
    </source>
</reference>
<gene>
    <name evidence="1" type="ORF">A7Q10_02695</name>
</gene>